<evidence type="ECO:0000256" key="4">
    <source>
        <dbReference type="ARBA" id="ARBA00022485"/>
    </source>
</evidence>
<evidence type="ECO:0000313" key="11">
    <source>
        <dbReference type="EMBL" id="HIZ03166.1"/>
    </source>
</evidence>
<keyword evidence="9" id="KW-0411">Iron-sulfur</keyword>
<dbReference type="GO" id="GO:0005829">
    <property type="term" value="C:cytosol"/>
    <property type="evidence" value="ECO:0007669"/>
    <property type="project" value="TreeGrafter"/>
</dbReference>
<sequence length="300" mass="33041">MRDTAEEIVALKKEKRAVVLAHYYVPDEVQSAADYVGDSYYLAKIAAETQAETIVFCGVHFMGESAKILNPSRRVLMPDLTADCAMAHMASEEQIGKMRAETEDLAVVCYINSTAKLKSLSDVCVTSSNAVKIVRALKEKNILFIPDQNLGSFVAEQVPEKNFYFSGGYCPVHAVVLAEDVLSAKRAHPSAEALTHPECVETVRRASDFIGSTAEIIAHAQKSGAREFIVCTEPGVLFELKRRCPDKKFYPVTPACLDMKRNTLAGVAKCLREGAGEVLMSEEEMNAARRSLERMLELAR</sequence>
<gene>
    <name evidence="11" type="primary">nadA</name>
    <name evidence="11" type="ORF">H9727_02660</name>
</gene>
<evidence type="ECO:0000256" key="10">
    <source>
        <dbReference type="NCBIfam" id="TIGR00550"/>
    </source>
</evidence>
<evidence type="ECO:0000256" key="5">
    <source>
        <dbReference type="ARBA" id="ARBA00022642"/>
    </source>
</evidence>
<dbReference type="NCBIfam" id="NF006878">
    <property type="entry name" value="PRK09375.1-2"/>
    <property type="match status" value="1"/>
</dbReference>
<dbReference type="Proteomes" id="UP000824132">
    <property type="component" value="Unassembled WGS sequence"/>
</dbReference>
<dbReference type="GO" id="GO:0046872">
    <property type="term" value="F:metal ion binding"/>
    <property type="evidence" value="ECO:0007669"/>
    <property type="project" value="UniProtKB-KW"/>
</dbReference>
<accession>A0A9D2ICG6</accession>
<dbReference type="GO" id="GO:0008987">
    <property type="term" value="F:quinolinate synthetase A activity"/>
    <property type="evidence" value="ECO:0007669"/>
    <property type="project" value="UniProtKB-UniRule"/>
</dbReference>
<evidence type="ECO:0000256" key="7">
    <source>
        <dbReference type="ARBA" id="ARBA00022723"/>
    </source>
</evidence>
<dbReference type="InterPro" id="IPR036094">
    <property type="entry name" value="NadA_sf"/>
</dbReference>
<dbReference type="Pfam" id="PF02445">
    <property type="entry name" value="NadA"/>
    <property type="match status" value="1"/>
</dbReference>
<keyword evidence="6 11" id="KW-0808">Transferase</keyword>
<dbReference type="SUPFAM" id="SSF142754">
    <property type="entry name" value="NadA-like"/>
    <property type="match status" value="1"/>
</dbReference>
<reference evidence="11" key="2">
    <citation type="submission" date="2021-04" db="EMBL/GenBank/DDBJ databases">
        <authorList>
            <person name="Gilroy R."/>
        </authorList>
    </citation>
    <scope>NUCLEOTIDE SEQUENCE</scope>
    <source>
        <strain evidence="11">CHK187-5294</strain>
    </source>
</reference>
<dbReference type="NCBIfam" id="TIGR00550">
    <property type="entry name" value="nadA"/>
    <property type="match status" value="1"/>
</dbReference>
<name>A0A9D2ICG6_9FIRM</name>
<dbReference type="EMBL" id="DXCL01000016">
    <property type="protein sequence ID" value="HIZ03166.1"/>
    <property type="molecule type" value="Genomic_DNA"/>
</dbReference>
<dbReference type="Gene3D" id="3.40.50.10800">
    <property type="entry name" value="NadA-like"/>
    <property type="match status" value="3"/>
</dbReference>
<dbReference type="GO" id="GO:0051539">
    <property type="term" value="F:4 iron, 4 sulfur cluster binding"/>
    <property type="evidence" value="ECO:0007669"/>
    <property type="project" value="UniProtKB-KW"/>
</dbReference>
<comment type="caution">
    <text evidence="11">The sequence shown here is derived from an EMBL/GenBank/DDBJ whole genome shotgun (WGS) entry which is preliminary data.</text>
</comment>
<comment type="pathway">
    <text evidence="2">Cofactor biosynthesis; NAD(+) biosynthesis; quinolinate from iminoaspartate: step 1/1.</text>
</comment>
<dbReference type="GO" id="GO:0034628">
    <property type="term" value="P:'de novo' NAD+ biosynthetic process from L-aspartate"/>
    <property type="evidence" value="ECO:0007669"/>
    <property type="project" value="TreeGrafter"/>
</dbReference>
<evidence type="ECO:0000256" key="8">
    <source>
        <dbReference type="ARBA" id="ARBA00023004"/>
    </source>
</evidence>
<evidence type="ECO:0000256" key="1">
    <source>
        <dbReference type="ARBA" id="ARBA00001966"/>
    </source>
</evidence>
<evidence type="ECO:0000256" key="3">
    <source>
        <dbReference type="ARBA" id="ARBA00012669"/>
    </source>
</evidence>
<dbReference type="EC" id="2.5.1.72" evidence="3 10"/>
<dbReference type="AlphaFoldDB" id="A0A9D2ICG6"/>
<proteinExistence type="predicted"/>
<keyword evidence="5" id="KW-0662">Pyridine nucleotide biosynthesis</keyword>
<evidence type="ECO:0000313" key="12">
    <source>
        <dbReference type="Proteomes" id="UP000824132"/>
    </source>
</evidence>
<evidence type="ECO:0000256" key="6">
    <source>
        <dbReference type="ARBA" id="ARBA00022679"/>
    </source>
</evidence>
<dbReference type="PANTHER" id="PTHR30573">
    <property type="entry name" value="QUINOLINATE SYNTHETASE A"/>
    <property type="match status" value="1"/>
</dbReference>
<reference evidence="11" key="1">
    <citation type="journal article" date="2021" name="PeerJ">
        <title>Extensive microbial diversity within the chicken gut microbiome revealed by metagenomics and culture.</title>
        <authorList>
            <person name="Gilroy R."/>
            <person name="Ravi A."/>
            <person name="Getino M."/>
            <person name="Pursley I."/>
            <person name="Horton D.L."/>
            <person name="Alikhan N.F."/>
            <person name="Baker D."/>
            <person name="Gharbi K."/>
            <person name="Hall N."/>
            <person name="Watson M."/>
            <person name="Adriaenssens E.M."/>
            <person name="Foster-Nyarko E."/>
            <person name="Jarju S."/>
            <person name="Secka A."/>
            <person name="Antonio M."/>
            <person name="Oren A."/>
            <person name="Chaudhuri R.R."/>
            <person name="La Ragione R."/>
            <person name="Hildebrand F."/>
            <person name="Pallen M.J."/>
        </authorList>
    </citation>
    <scope>NUCLEOTIDE SEQUENCE</scope>
    <source>
        <strain evidence="11">CHK187-5294</strain>
    </source>
</reference>
<dbReference type="PANTHER" id="PTHR30573:SF0">
    <property type="entry name" value="QUINOLINATE SYNTHASE, CHLOROPLASTIC"/>
    <property type="match status" value="1"/>
</dbReference>
<protein>
    <recommendedName>
        <fullName evidence="3 10">Quinolinate synthase</fullName>
        <ecNumber evidence="3 10">2.5.1.72</ecNumber>
    </recommendedName>
</protein>
<keyword evidence="8" id="KW-0408">Iron</keyword>
<organism evidence="11 12">
    <name type="scientific">Candidatus Borkfalkia avistercoris</name>
    <dbReference type="NCBI Taxonomy" id="2838504"/>
    <lineage>
        <taxon>Bacteria</taxon>
        <taxon>Bacillati</taxon>
        <taxon>Bacillota</taxon>
        <taxon>Clostridia</taxon>
        <taxon>Christensenellales</taxon>
        <taxon>Christensenellaceae</taxon>
        <taxon>Candidatus Borkfalkia</taxon>
    </lineage>
</organism>
<keyword evidence="4" id="KW-0004">4Fe-4S</keyword>
<dbReference type="InterPro" id="IPR003473">
    <property type="entry name" value="NadA"/>
</dbReference>
<comment type="cofactor">
    <cofactor evidence="1">
        <name>[4Fe-4S] cluster</name>
        <dbReference type="ChEBI" id="CHEBI:49883"/>
    </cofactor>
</comment>
<keyword evidence="7" id="KW-0479">Metal-binding</keyword>
<evidence type="ECO:0000256" key="9">
    <source>
        <dbReference type="ARBA" id="ARBA00023014"/>
    </source>
</evidence>
<evidence type="ECO:0000256" key="2">
    <source>
        <dbReference type="ARBA" id="ARBA00005065"/>
    </source>
</evidence>